<dbReference type="EMBL" id="JAXLPB010000004">
    <property type="protein sequence ID" value="MDY8110292.1"/>
    <property type="molecule type" value="Genomic_DNA"/>
</dbReference>
<evidence type="ECO:0000313" key="2">
    <source>
        <dbReference type="Proteomes" id="UP001294412"/>
    </source>
</evidence>
<dbReference type="Proteomes" id="UP001294412">
    <property type="component" value="Unassembled WGS sequence"/>
</dbReference>
<reference evidence="1 2" key="1">
    <citation type="submission" date="2023-12" db="EMBL/GenBank/DDBJ databases">
        <title>Description of Novel Strain Fulvimarina sp. 2208YS6-2-32 isolated from Uroteuthis (Photololigo) edulis.</title>
        <authorList>
            <person name="Park J.-S."/>
        </authorList>
    </citation>
    <scope>NUCLEOTIDE SEQUENCE [LARGE SCALE GENOMIC DNA]</scope>
    <source>
        <strain evidence="1 2">2208YS6-2-32</strain>
    </source>
</reference>
<keyword evidence="2" id="KW-1185">Reference proteome</keyword>
<accession>A0ABU5I5C5</accession>
<organism evidence="1 2">
    <name type="scientific">Fulvimarina uroteuthidis</name>
    <dbReference type="NCBI Taxonomy" id="3098149"/>
    <lineage>
        <taxon>Bacteria</taxon>
        <taxon>Pseudomonadati</taxon>
        <taxon>Pseudomonadota</taxon>
        <taxon>Alphaproteobacteria</taxon>
        <taxon>Hyphomicrobiales</taxon>
        <taxon>Aurantimonadaceae</taxon>
        <taxon>Fulvimarina</taxon>
    </lineage>
</organism>
<dbReference type="NCBIfam" id="TIGR02459">
    <property type="entry name" value="CbtB"/>
    <property type="match status" value="1"/>
</dbReference>
<proteinExistence type="predicted"/>
<comment type="caution">
    <text evidence="1">The sequence shown here is derived from an EMBL/GenBank/DDBJ whole genome shotgun (WGS) entry which is preliminary data.</text>
</comment>
<name>A0ABU5I5C5_9HYPH</name>
<sequence>MNTLTTRMRDLAQTRAGDLASIAAAAILGLGIIWTVGMAQAASLHDAAHDVRHTTGFPCH</sequence>
<dbReference type="RefSeq" id="WP_322187798.1">
    <property type="nucleotide sequence ID" value="NZ_JAXLPB010000004.1"/>
</dbReference>
<protein>
    <submittedName>
        <fullName evidence="1">CbtB domain-containing protein</fullName>
    </submittedName>
</protein>
<gene>
    <name evidence="1" type="ORF">U0C82_14205</name>
</gene>
<evidence type="ECO:0000313" key="1">
    <source>
        <dbReference type="EMBL" id="MDY8110292.1"/>
    </source>
</evidence>
<dbReference type="InterPro" id="IPR012667">
    <property type="entry name" value="CbtB_put"/>
</dbReference>
<dbReference type="Pfam" id="PF09489">
    <property type="entry name" value="CbtB"/>
    <property type="match status" value="1"/>
</dbReference>